<evidence type="ECO:0000313" key="3">
    <source>
        <dbReference type="Proteomes" id="UP000198744"/>
    </source>
</evidence>
<name>A0A1H7Y9B2_9BACT</name>
<dbReference type="STRING" id="43775.SAMN04489760_1153"/>
<dbReference type="PANTHER" id="PTHR12526">
    <property type="entry name" value="GLYCOSYLTRANSFERASE"/>
    <property type="match status" value="1"/>
</dbReference>
<dbReference type="CDD" id="cd03801">
    <property type="entry name" value="GT4_PimA-like"/>
    <property type="match status" value="1"/>
</dbReference>
<feature type="domain" description="Glycosyl transferase family 1" evidence="1">
    <location>
        <begin position="124"/>
        <end position="281"/>
    </location>
</feature>
<organism evidence="2 3">
    <name type="scientific">Syntrophus gentianae</name>
    <dbReference type="NCBI Taxonomy" id="43775"/>
    <lineage>
        <taxon>Bacteria</taxon>
        <taxon>Pseudomonadati</taxon>
        <taxon>Thermodesulfobacteriota</taxon>
        <taxon>Syntrophia</taxon>
        <taxon>Syntrophales</taxon>
        <taxon>Syntrophaceae</taxon>
        <taxon>Syntrophus</taxon>
    </lineage>
</organism>
<dbReference type="AlphaFoldDB" id="A0A1H7Y9B2"/>
<reference evidence="2 3" key="1">
    <citation type="submission" date="2016-10" db="EMBL/GenBank/DDBJ databases">
        <authorList>
            <person name="de Groot N.N."/>
        </authorList>
    </citation>
    <scope>NUCLEOTIDE SEQUENCE [LARGE SCALE GENOMIC DNA]</scope>
    <source>
        <strain evidence="2 3">DSM 8423</strain>
    </source>
</reference>
<gene>
    <name evidence="2" type="ORF">SAMN04489760_1153</name>
</gene>
<evidence type="ECO:0000313" key="2">
    <source>
        <dbReference type="EMBL" id="SEM42593.1"/>
    </source>
</evidence>
<keyword evidence="2" id="KW-0808">Transferase</keyword>
<dbReference type="GO" id="GO:0016757">
    <property type="term" value="F:glycosyltransferase activity"/>
    <property type="evidence" value="ECO:0007669"/>
    <property type="project" value="InterPro"/>
</dbReference>
<accession>A0A1H7Y9B2</accession>
<dbReference type="Gene3D" id="3.40.50.2000">
    <property type="entry name" value="Glycogen Phosphorylase B"/>
    <property type="match status" value="2"/>
</dbReference>
<dbReference type="SUPFAM" id="SSF53756">
    <property type="entry name" value="UDP-Glycosyltransferase/glycogen phosphorylase"/>
    <property type="match status" value="1"/>
</dbReference>
<dbReference type="Proteomes" id="UP000198744">
    <property type="component" value="Unassembled WGS sequence"/>
</dbReference>
<sequence>MVYNFLKLIFSIRPDIVHIGTAHGFSYAKHAVLILIARILRIPVLLQLHCGVDALIPSHSPMWCRFVFFIMRQCQGIIVLSTEWLQIQPILPDIKVSFIPNAIDTSPYIVIQREMESQSDVVVKILYLGHIGEAKGIRDLLSAVQQMRDYVKSSFTLDLVGESMKAGESDDLQAYAQLLGLDGTVCFHAPEYDDAKIARMGQADIFVLPSHSEGMPITILEAMASGLPIVATRVGGIPDMISNNETGLLIEPKCPDYLAKELARLVDEPHMRYELGANARESVQARFHIDMMIKSLYQFYNEVCMRARN</sequence>
<evidence type="ECO:0000259" key="1">
    <source>
        <dbReference type="Pfam" id="PF00534"/>
    </source>
</evidence>
<protein>
    <submittedName>
        <fullName evidence="2">Glycosyltransferase involved in cell wall bisynthesis</fullName>
    </submittedName>
</protein>
<dbReference type="EMBL" id="FOBS01000015">
    <property type="protein sequence ID" value="SEM42593.1"/>
    <property type="molecule type" value="Genomic_DNA"/>
</dbReference>
<dbReference type="InterPro" id="IPR001296">
    <property type="entry name" value="Glyco_trans_1"/>
</dbReference>
<proteinExistence type="predicted"/>
<dbReference type="Pfam" id="PF00534">
    <property type="entry name" value="Glycos_transf_1"/>
    <property type="match status" value="1"/>
</dbReference>
<keyword evidence="3" id="KW-1185">Reference proteome</keyword>